<reference evidence="1" key="1">
    <citation type="submission" date="2019-11" db="EMBL/GenBank/DDBJ databases">
        <title>Genomic insights into an expanded diversity of filamentous marine cyanobacteria reveals the extraordinary biosynthetic potential of Moorea and Okeania.</title>
        <authorList>
            <person name="Ferreira Leao T."/>
            <person name="Wang M."/>
            <person name="Moss N."/>
            <person name="Da Silva R."/>
            <person name="Sanders J."/>
            <person name="Nurk S."/>
            <person name="Gurevich A."/>
            <person name="Humphrey G."/>
            <person name="Reher R."/>
            <person name="Zhu Q."/>
            <person name="Belda-Ferre P."/>
            <person name="Glukhov E."/>
            <person name="Rex R."/>
            <person name="Dorrestein P.C."/>
            <person name="Knight R."/>
            <person name="Pevzner P."/>
            <person name="Gerwick W.H."/>
            <person name="Gerwick L."/>
        </authorList>
    </citation>
    <scope>NUCLEOTIDE SEQUENCE</scope>
    <source>
        <strain evidence="1">SIO1C4</strain>
    </source>
</reference>
<dbReference type="AlphaFoldDB" id="A0A6B3NLA9"/>
<comment type="caution">
    <text evidence="1">The sequence shown here is derived from an EMBL/GenBank/DDBJ whole genome shotgun (WGS) entry which is preliminary data.</text>
</comment>
<gene>
    <name evidence="1" type="ORF">F6J89_22730</name>
</gene>
<proteinExistence type="predicted"/>
<sequence length="98" mass="11336">MLTRPIEKLQRKFNSVGSHIYFNDLSSWRLSLLKQFQGNSLIRDLQIEKYPMVGEAGKVNWIIYFLEFSKNQSPPQNLLLREEELSFAFALAAVITSA</sequence>
<name>A0A6B3NLA9_9CYAN</name>
<organism evidence="1">
    <name type="scientific">Symploca sp. SIO1C4</name>
    <dbReference type="NCBI Taxonomy" id="2607765"/>
    <lineage>
        <taxon>Bacteria</taxon>
        <taxon>Bacillati</taxon>
        <taxon>Cyanobacteriota</taxon>
        <taxon>Cyanophyceae</taxon>
        <taxon>Coleofasciculales</taxon>
        <taxon>Coleofasciculaceae</taxon>
        <taxon>Symploca</taxon>
    </lineage>
</organism>
<accession>A0A6B3NLA9</accession>
<protein>
    <submittedName>
        <fullName evidence="1">Uncharacterized protein</fullName>
    </submittedName>
</protein>
<evidence type="ECO:0000313" key="1">
    <source>
        <dbReference type="EMBL" id="NER30361.1"/>
    </source>
</evidence>
<dbReference type="EMBL" id="JAAHFQ010000537">
    <property type="protein sequence ID" value="NER30361.1"/>
    <property type="molecule type" value="Genomic_DNA"/>
</dbReference>